<evidence type="ECO:0000259" key="7">
    <source>
        <dbReference type="SMART" id="SM00134"/>
    </source>
</evidence>
<protein>
    <submittedName>
        <fullName evidence="8">PSCA protein</fullName>
    </submittedName>
</protein>
<organism evidence="8 9">
    <name type="scientific">Hemiprocne comata</name>
    <dbReference type="NCBI Taxonomy" id="243314"/>
    <lineage>
        <taxon>Eukaryota</taxon>
        <taxon>Metazoa</taxon>
        <taxon>Chordata</taxon>
        <taxon>Craniata</taxon>
        <taxon>Vertebrata</taxon>
        <taxon>Euteleostomi</taxon>
        <taxon>Archelosauria</taxon>
        <taxon>Archosauria</taxon>
        <taxon>Dinosauria</taxon>
        <taxon>Saurischia</taxon>
        <taxon>Theropoda</taxon>
        <taxon>Coelurosauria</taxon>
        <taxon>Aves</taxon>
        <taxon>Neognathae</taxon>
        <taxon>Neoaves</taxon>
        <taxon>Strisores</taxon>
        <taxon>Apodiformes</taxon>
        <taxon>Apodidae</taxon>
        <taxon>Hemiprocninae</taxon>
        <taxon>Hemiprocne</taxon>
    </lineage>
</organism>
<dbReference type="InterPro" id="IPR035076">
    <property type="entry name" value="Toxin/TOLIP"/>
</dbReference>
<evidence type="ECO:0000256" key="3">
    <source>
        <dbReference type="ARBA" id="ARBA00022729"/>
    </source>
</evidence>
<feature type="non-terminal residue" evidence="8">
    <location>
        <position position="1"/>
    </location>
</feature>
<keyword evidence="5" id="KW-0325">Glycoprotein</keyword>
<keyword evidence="4" id="KW-0472">Membrane</keyword>
<feature type="domain" description="UPAR/Ly6" evidence="7">
    <location>
        <begin position="21"/>
        <end position="106"/>
    </location>
</feature>
<dbReference type="CDD" id="cd23573">
    <property type="entry name" value="TFP_LU_ECD_PSCA"/>
    <property type="match status" value="1"/>
</dbReference>
<dbReference type="PANTHER" id="PTHR16983">
    <property type="entry name" value="UPAR/LY6 DOMAIN-CONTAINING PROTEIN"/>
    <property type="match status" value="1"/>
</dbReference>
<dbReference type="InterPro" id="IPR051110">
    <property type="entry name" value="Ly-6/neurotoxin-like_GPI-ap"/>
</dbReference>
<proteinExistence type="predicted"/>
<comment type="subcellular location">
    <subcellularLocation>
        <location evidence="1">Cell membrane</location>
    </subcellularLocation>
</comment>
<dbReference type="PANTHER" id="PTHR16983:SF1">
    <property type="entry name" value="PROSTATE STEM CELL ANTIGEN"/>
    <property type="match status" value="1"/>
</dbReference>
<dbReference type="Pfam" id="PF00087">
    <property type="entry name" value="Toxin_TOLIP"/>
    <property type="match status" value="1"/>
</dbReference>
<dbReference type="InterPro" id="IPR045860">
    <property type="entry name" value="Snake_toxin-like_sf"/>
</dbReference>
<dbReference type="SUPFAM" id="SSF57302">
    <property type="entry name" value="Snake toxin-like"/>
    <property type="match status" value="1"/>
</dbReference>
<feature type="non-terminal residue" evidence="8">
    <location>
        <position position="122"/>
    </location>
</feature>
<name>A0A7K9DHL3_9AVES</name>
<evidence type="ECO:0000256" key="6">
    <source>
        <dbReference type="SAM" id="SignalP"/>
    </source>
</evidence>
<evidence type="ECO:0000313" key="8">
    <source>
        <dbReference type="EMBL" id="NXG64099.1"/>
    </source>
</evidence>
<evidence type="ECO:0000256" key="4">
    <source>
        <dbReference type="ARBA" id="ARBA00023136"/>
    </source>
</evidence>
<dbReference type="EMBL" id="VWZJ01010618">
    <property type="protein sequence ID" value="NXG64099.1"/>
    <property type="molecule type" value="Genomic_DNA"/>
</dbReference>
<keyword evidence="3 6" id="KW-0732">Signal</keyword>
<reference evidence="8 9" key="1">
    <citation type="submission" date="2019-09" db="EMBL/GenBank/DDBJ databases">
        <title>Bird 10,000 Genomes (B10K) Project - Family phase.</title>
        <authorList>
            <person name="Zhang G."/>
        </authorList>
    </citation>
    <scope>NUCLEOTIDE SEQUENCE [LARGE SCALE GENOMIC DNA]</scope>
    <source>
        <strain evidence="8">B10K-DU-001-23</strain>
        <tissue evidence="8">Muscle</tissue>
    </source>
</reference>
<dbReference type="GO" id="GO:0030154">
    <property type="term" value="P:cell differentiation"/>
    <property type="evidence" value="ECO:0007669"/>
    <property type="project" value="UniProtKB-ARBA"/>
</dbReference>
<feature type="chain" id="PRO_5029894513" evidence="6">
    <location>
        <begin position="21"/>
        <end position="122"/>
    </location>
</feature>
<dbReference type="GO" id="GO:0005886">
    <property type="term" value="C:plasma membrane"/>
    <property type="evidence" value="ECO:0007669"/>
    <property type="project" value="UniProtKB-SubCell"/>
</dbReference>
<dbReference type="SMART" id="SM00134">
    <property type="entry name" value="LU"/>
    <property type="match status" value="1"/>
</dbReference>
<sequence length="122" mass="13356">MKVFLVLLLGTILCLDSGSSLQCYSCTLQLSNSKCNMKDNCKENDKCKTDVIKVVGFFNVISKGCDSSCSELYQDYGISKRNVTCCSSDNCNVNAGGSVRYSYGMTAGLVTSILWPFLNNRL</sequence>
<evidence type="ECO:0000256" key="1">
    <source>
        <dbReference type="ARBA" id="ARBA00004236"/>
    </source>
</evidence>
<dbReference type="Proteomes" id="UP000518305">
    <property type="component" value="Unassembled WGS sequence"/>
</dbReference>
<evidence type="ECO:0000256" key="2">
    <source>
        <dbReference type="ARBA" id="ARBA00022475"/>
    </source>
</evidence>
<keyword evidence="9" id="KW-1185">Reference proteome</keyword>
<gene>
    <name evidence="8" type="primary">Psca</name>
    <name evidence="8" type="ORF">HEMCOM_R15375</name>
</gene>
<dbReference type="Gene3D" id="2.10.60.10">
    <property type="entry name" value="CD59"/>
    <property type="match status" value="1"/>
</dbReference>
<feature type="signal peptide" evidence="6">
    <location>
        <begin position="1"/>
        <end position="20"/>
    </location>
</feature>
<dbReference type="FunFam" id="2.10.60.10:FF:000003">
    <property type="entry name" value="lymphocyte antigen 6E isoform X1"/>
    <property type="match status" value="1"/>
</dbReference>
<evidence type="ECO:0000313" key="9">
    <source>
        <dbReference type="Proteomes" id="UP000518305"/>
    </source>
</evidence>
<comment type="caution">
    <text evidence="8">The sequence shown here is derived from an EMBL/GenBank/DDBJ whole genome shotgun (WGS) entry which is preliminary data.</text>
</comment>
<evidence type="ECO:0000256" key="5">
    <source>
        <dbReference type="ARBA" id="ARBA00023180"/>
    </source>
</evidence>
<dbReference type="OrthoDB" id="5945173at2759"/>
<dbReference type="InterPro" id="IPR016054">
    <property type="entry name" value="LY6_UPA_recep-like"/>
</dbReference>
<accession>A0A7K9DHL3</accession>
<keyword evidence="2" id="KW-1003">Cell membrane</keyword>
<dbReference type="AlphaFoldDB" id="A0A7K9DHL3"/>